<proteinExistence type="predicted"/>
<dbReference type="Proteomes" id="UP000186385">
    <property type="component" value="Unassembled WGS sequence"/>
</dbReference>
<reference evidence="5" key="2">
    <citation type="submission" date="2017-03" db="EMBL/GenBank/DDBJ databases">
        <title>Bacillus sp. V-88(T) DSM27956, whole genome shotgun sequencing project.</title>
        <authorList>
            <person name="Dastager S.G."/>
            <person name="Neurgaonkar P.S."/>
            <person name="Dharne M.S."/>
        </authorList>
    </citation>
    <scope>NUCLEOTIDE SEQUENCE [LARGE SCALE GENOMIC DNA]</scope>
    <source>
        <strain evidence="5">DSM 25145</strain>
    </source>
</reference>
<evidence type="ECO:0000313" key="2">
    <source>
        <dbReference type="EMBL" id="OXS78720.1"/>
    </source>
</evidence>
<keyword evidence="1" id="KW-1133">Transmembrane helix</keyword>
<dbReference type="AlphaFoldDB" id="A0A1N6V899"/>
<dbReference type="STRING" id="1017273.SAMN05443094_103482"/>
<accession>A0A1N6V899</accession>
<gene>
    <name evidence="2" type="ORF">B1B05_09030</name>
    <name evidence="3" type="ORF">SAMN05443094_103482</name>
</gene>
<reference evidence="3 4" key="1">
    <citation type="submission" date="2017-01" db="EMBL/GenBank/DDBJ databases">
        <authorList>
            <person name="Mah S.A."/>
            <person name="Swanson W.J."/>
            <person name="Moy G.W."/>
            <person name="Vacquier V.D."/>
        </authorList>
    </citation>
    <scope>NUCLEOTIDE SEQUENCE [LARGE SCALE GENOMIC DNA]</scope>
    <source>
        <strain evidence="3 4">NIO-1016</strain>
    </source>
</reference>
<evidence type="ECO:0000313" key="3">
    <source>
        <dbReference type="EMBL" id="SIQ74008.1"/>
    </source>
</evidence>
<evidence type="ECO:0000313" key="4">
    <source>
        <dbReference type="Proteomes" id="UP000186385"/>
    </source>
</evidence>
<dbReference type="EMBL" id="FTLX01000003">
    <property type="protein sequence ID" value="SIQ74008.1"/>
    <property type="molecule type" value="Genomic_DNA"/>
</dbReference>
<evidence type="ECO:0000256" key="1">
    <source>
        <dbReference type="SAM" id="Phobius"/>
    </source>
</evidence>
<evidence type="ECO:0000313" key="5">
    <source>
        <dbReference type="Proteomes" id="UP000215545"/>
    </source>
</evidence>
<protein>
    <submittedName>
        <fullName evidence="3">Uncharacterized protein</fullName>
    </submittedName>
</protein>
<reference evidence="2" key="3">
    <citation type="submission" date="2017-03" db="EMBL/GenBank/DDBJ databases">
        <authorList>
            <person name="Dastager S.G."/>
            <person name="Neurgaonkar P.S."/>
            <person name="Dharne M.S."/>
        </authorList>
    </citation>
    <scope>NUCLEOTIDE SEQUENCE</scope>
    <source>
        <strain evidence="2">DSM 25145</strain>
    </source>
</reference>
<sequence>MCVSTHVFEQRALDITEQIQNKSVYKFVRAEFIDGKRVEFQKQQSNGSNAAAGKYSPLITKVFLEDKDGRQYSIEPDPNGLRFAEGKITYEEYKNLQRNENSHGLRLFCITISGYILGGGALIWYLF</sequence>
<keyword evidence="1" id="KW-0812">Transmembrane</keyword>
<feature type="transmembrane region" description="Helical" evidence="1">
    <location>
        <begin position="104"/>
        <end position="126"/>
    </location>
</feature>
<organism evidence="3 4">
    <name type="scientific">Domibacillus enclensis</name>
    <dbReference type="NCBI Taxonomy" id="1017273"/>
    <lineage>
        <taxon>Bacteria</taxon>
        <taxon>Bacillati</taxon>
        <taxon>Bacillota</taxon>
        <taxon>Bacilli</taxon>
        <taxon>Bacillales</taxon>
        <taxon>Bacillaceae</taxon>
        <taxon>Domibacillus</taxon>
    </lineage>
</organism>
<dbReference type="EMBL" id="MWSK01000003">
    <property type="protein sequence ID" value="OXS78720.1"/>
    <property type="molecule type" value="Genomic_DNA"/>
</dbReference>
<name>A0A1N6V899_9BACI</name>
<dbReference type="Proteomes" id="UP000215545">
    <property type="component" value="Unassembled WGS sequence"/>
</dbReference>
<keyword evidence="5" id="KW-1185">Reference proteome</keyword>
<keyword evidence="1" id="KW-0472">Membrane</keyword>